<evidence type="ECO:0000313" key="2">
    <source>
        <dbReference type="Proteomes" id="UP001597301"/>
    </source>
</evidence>
<dbReference type="Proteomes" id="UP001597301">
    <property type="component" value="Unassembled WGS sequence"/>
</dbReference>
<proteinExistence type="predicted"/>
<dbReference type="RefSeq" id="WP_380776757.1">
    <property type="nucleotide sequence ID" value="NZ_JBHUEO010000121.1"/>
</dbReference>
<dbReference type="InterPro" id="IPR009776">
    <property type="entry name" value="Spore_0_M"/>
</dbReference>
<reference evidence="2" key="1">
    <citation type="journal article" date="2019" name="Int. J. Syst. Evol. Microbiol.">
        <title>The Global Catalogue of Microorganisms (GCM) 10K type strain sequencing project: providing services to taxonomists for standard genome sequencing and annotation.</title>
        <authorList>
            <consortium name="The Broad Institute Genomics Platform"/>
            <consortium name="The Broad Institute Genome Sequencing Center for Infectious Disease"/>
            <person name="Wu L."/>
            <person name="Ma J."/>
        </authorList>
    </citation>
    <scope>NUCLEOTIDE SEQUENCE [LARGE SCALE GENOMIC DNA]</scope>
    <source>
        <strain evidence="2">CGMCC 1.12295</strain>
    </source>
</reference>
<name>A0ABW4KNV7_9BACI</name>
<sequence>MLLRKYMSMIGIGSATIDLMLPKQTYRAGEYIKGTFLIKGGIIDQKAKRIECDLIMVHSSTGEEKTMNTLTILTSRVIQAEEIHNLSFSFKIPSSVPASTKERSYRFETKLFFTEGVTSKDQDAIYIVQ</sequence>
<dbReference type="EMBL" id="JBHUEO010000121">
    <property type="protein sequence ID" value="MFD1708893.1"/>
    <property type="molecule type" value="Genomic_DNA"/>
</dbReference>
<organism evidence="1 2">
    <name type="scientific">Siminovitchia sediminis</name>
    <dbReference type="NCBI Taxonomy" id="1274353"/>
    <lineage>
        <taxon>Bacteria</taxon>
        <taxon>Bacillati</taxon>
        <taxon>Bacillota</taxon>
        <taxon>Bacilli</taxon>
        <taxon>Bacillales</taxon>
        <taxon>Bacillaceae</taxon>
        <taxon>Siminovitchia</taxon>
    </lineage>
</organism>
<dbReference type="PANTHER" id="PTHR40053:SF1">
    <property type="entry name" value="SPORULATION-CONTROL PROTEIN SPO0M"/>
    <property type="match status" value="1"/>
</dbReference>
<dbReference type="PANTHER" id="PTHR40053">
    <property type="entry name" value="SPORULATION-CONTROL PROTEIN SPO0M"/>
    <property type="match status" value="1"/>
</dbReference>
<comment type="caution">
    <text evidence="1">The sequence shown here is derived from an EMBL/GenBank/DDBJ whole genome shotgun (WGS) entry which is preliminary data.</text>
</comment>
<accession>A0ABW4KNV7</accession>
<evidence type="ECO:0000313" key="1">
    <source>
        <dbReference type="EMBL" id="MFD1708893.1"/>
    </source>
</evidence>
<gene>
    <name evidence="1" type="ORF">ACFSCZ_19700</name>
</gene>
<protein>
    <submittedName>
        <fullName evidence="1">Sporulation protein</fullName>
    </submittedName>
</protein>
<dbReference type="Pfam" id="PF07070">
    <property type="entry name" value="Spo0M"/>
    <property type="match status" value="1"/>
</dbReference>
<keyword evidence="2" id="KW-1185">Reference proteome</keyword>